<name>A0ABW1WCL3_9BACL</name>
<organism evidence="1 2">
    <name type="scientific">Sporolactobacillus kofuensis</name>
    <dbReference type="NCBI Taxonomy" id="269672"/>
    <lineage>
        <taxon>Bacteria</taxon>
        <taxon>Bacillati</taxon>
        <taxon>Bacillota</taxon>
        <taxon>Bacilli</taxon>
        <taxon>Bacillales</taxon>
        <taxon>Sporolactobacillaceae</taxon>
        <taxon>Sporolactobacillus</taxon>
    </lineage>
</organism>
<dbReference type="Proteomes" id="UP001596267">
    <property type="component" value="Unassembled WGS sequence"/>
</dbReference>
<protein>
    <submittedName>
        <fullName evidence="1">Uncharacterized protein</fullName>
    </submittedName>
</protein>
<proteinExistence type="predicted"/>
<evidence type="ECO:0000313" key="1">
    <source>
        <dbReference type="EMBL" id="MFC6385229.1"/>
    </source>
</evidence>
<keyword evidence="2" id="KW-1185">Reference proteome</keyword>
<evidence type="ECO:0000313" key="2">
    <source>
        <dbReference type="Proteomes" id="UP001596267"/>
    </source>
</evidence>
<reference evidence="2" key="1">
    <citation type="journal article" date="2019" name="Int. J. Syst. Evol. Microbiol.">
        <title>The Global Catalogue of Microorganisms (GCM) 10K type strain sequencing project: providing services to taxonomists for standard genome sequencing and annotation.</title>
        <authorList>
            <consortium name="The Broad Institute Genomics Platform"/>
            <consortium name="The Broad Institute Genome Sequencing Center for Infectious Disease"/>
            <person name="Wu L."/>
            <person name="Ma J."/>
        </authorList>
    </citation>
    <scope>NUCLEOTIDE SEQUENCE [LARGE SCALE GENOMIC DNA]</scope>
    <source>
        <strain evidence="2">CCUG 42001</strain>
    </source>
</reference>
<sequence length="93" mass="10906">MAMVESDELAKKRIEAAWLKNKRDETYTALDDGIINFQWSKSEVNEFIKMWNDGASIMRLSGHFHRPQKDLGILIMDLSLKRRIEPREKGLWG</sequence>
<dbReference type="RefSeq" id="WP_253077338.1">
    <property type="nucleotide sequence ID" value="NZ_JAMXWN010000019.1"/>
</dbReference>
<accession>A0ABW1WCL3</accession>
<gene>
    <name evidence="1" type="ORF">ACFP7A_01335</name>
</gene>
<dbReference type="EMBL" id="JBHSTQ010000001">
    <property type="protein sequence ID" value="MFC6385229.1"/>
    <property type="molecule type" value="Genomic_DNA"/>
</dbReference>
<comment type="caution">
    <text evidence="1">The sequence shown here is derived from an EMBL/GenBank/DDBJ whole genome shotgun (WGS) entry which is preliminary data.</text>
</comment>